<name>A0ABN6Z8F1_9FIRM</name>
<protein>
    <recommendedName>
        <fullName evidence="3">Uracil DNA glycosylase superfamily protein</fullName>
    </recommendedName>
</protein>
<keyword evidence="2" id="KW-1185">Reference proteome</keyword>
<evidence type="ECO:0000313" key="1">
    <source>
        <dbReference type="EMBL" id="BEH90083.1"/>
    </source>
</evidence>
<organism evidence="1 2">
    <name type="scientific">Turicibacter faecis</name>
    <dbReference type="NCBI Taxonomy" id="2963365"/>
    <lineage>
        <taxon>Bacteria</taxon>
        <taxon>Bacillati</taxon>
        <taxon>Bacillota</taxon>
        <taxon>Erysipelotrichia</taxon>
        <taxon>Erysipelotrichales</taxon>
        <taxon>Turicibacteraceae</taxon>
        <taxon>Turicibacter</taxon>
    </lineage>
</organism>
<evidence type="ECO:0008006" key="3">
    <source>
        <dbReference type="Google" id="ProtNLM"/>
    </source>
</evidence>
<dbReference type="Proteomes" id="UP001432099">
    <property type="component" value="Chromosome"/>
</dbReference>
<proteinExistence type="predicted"/>
<dbReference type="RefSeq" id="WP_338506348.1">
    <property type="nucleotide sequence ID" value="NZ_AP028127.1"/>
</dbReference>
<dbReference type="SUPFAM" id="SSF52141">
    <property type="entry name" value="Uracil-DNA glycosylase-like"/>
    <property type="match status" value="1"/>
</dbReference>
<dbReference type="EMBL" id="AP028127">
    <property type="protein sequence ID" value="BEH90083.1"/>
    <property type="molecule type" value="Genomic_DNA"/>
</dbReference>
<evidence type="ECO:0000313" key="2">
    <source>
        <dbReference type="Proteomes" id="UP001432099"/>
    </source>
</evidence>
<accession>A0ABN6Z8F1</accession>
<reference evidence="1" key="1">
    <citation type="journal article" date="2024" name="Int. J. Syst. Evol. Microbiol.">
        <title>Turicibacter faecis sp. nov., isolated from faeces of heart failure mouse model.</title>
        <authorList>
            <person name="Imamura Y."/>
            <person name="Motooka D."/>
            <person name="Nakajima Y."/>
            <person name="Ito S."/>
            <person name="Kitakaze M."/>
            <person name="Iida T."/>
            <person name="Nakamura S."/>
        </authorList>
    </citation>
    <scope>NUCLEOTIDE SEQUENCE</scope>
    <source>
        <strain evidence="1">TC023</strain>
    </source>
</reference>
<dbReference type="InterPro" id="IPR036895">
    <property type="entry name" value="Uracil-DNA_glycosylase-like_sf"/>
</dbReference>
<sequence length="248" mass="28711">MKQFLQNYVPAIKQLPLKKKYTKEELLTRDFLIEEGNGVQIYYAPHNEYINPHAKIFIVGITPGFEQMNTAISTARSCLETGCSLEEIKYQCKVQARFSGALRKNLLDLLRQLKLNEFLHIDDVEELFTTHDELLHTLSLIPYPVFVKGKNYTGHQPKLLKTPILLKYIEHYFVDELSNLHNVLIIPLGKGVEEALLYLANHQMINEKQILRGFPHPSGANAHRFKQLEDNKPYMMKQLNDYFLGGNK</sequence>
<gene>
    <name evidence="1" type="primary">yoxB</name>
    <name evidence="1" type="ORF">T23_01850</name>
</gene>